<keyword evidence="7" id="KW-1185">Reference proteome</keyword>
<evidence type="ECO:0000256" key="1">
    <source>
        <dbReference type="ARBA" id="ARBA00001933"/>
    </source>
</evidence>
<evidence type="ECO:0000256" key="3">
    <source>
        <dbReference type="ARBA" id="ARBA00022679"/>
    </source>
</evidence>
<dbReference type="EMBL" id="SRPY01000222">
    <property type="protein sequence ID" value="KAG5926958.1"/>
    <property type="molecule type" value="Genomic_DNA"/>
</dbReference>
<dbReference type="PANTHER" id="PTHR13693:SF77">
    <property type="entry name" value="8-AMINO-7-OXONONANOATE SYNTHASE"/>
    <property type="match status" value="1"/>
</dbReference>
<sequence length="470" mass="52084">MSQAAISLLSDWIKCQKLQAPQMKDSPVFYRNLEEALDLRRADHAMFTRTKSAWKLGHAYDFCSNDLLSLGKTGEIRRAFLDELDSNPDFMMYSGGSRLMDGNYSYIEDVEDEIAAFHGAETALIVGSGFEANMAIYAAIPRPGDAIVYDELVHASTHDGMTTSLAQCRVPFQHNDVDALREAIASVLDSQTQIADGSRTLLISVESVYSMDGDVCPLLDMLEVAREMCPKGNAVFIVDEAHATGILGPKGAGLVCQLGVEKQIAIRLHTCGKALASTGAVILGDTSVRNTIINFARSVIYTTAPSFPTVAGIRAAYRLMRDGKTQIYQDRIQQLVRHFFQSLQSNPHWAKASEQGILEVPVLEDWEDREFNAHIVPLKSRQRYVWWLVFHLQLSGISAFPVDYPTVPRGQSRIRLMFHAANTEEQVEYLAKTICDWAAEMVEIEATANGGKGKMPKAAQQVYALMASHQ</sequence>
<dbReference type="GO" id="GO:0009102">
    <property type="term" value="P:biotin biosynthetic process"/>
    <property type="evidence" value="ECO:0007669"/>
    <property type="project" value="TreeGrafter"/>
</dbReference>
<dbReference type="Gene3D" id="3.90.1150.10">
    <property type="entry name" value="Aspartate Aminotransferase, domain 1"/>
    <property type="match status" value="1"/>
</dbReference>
<dbReference type="PANTHER" id="PTHR13693">
    <property type="entry name" value="CLASS II AMINOTRANSFERASE/8-AMINO-7-OXONONANOATE SYNTHASE"/>
    <property type="match status" value="1"/>
</dbReference>
<dbReference type="OrthoDB" id="2382073at2759"/>
<keyword evidence="4" id="KW-0663">Pyridoxal phosphate</keyword>
<protein>
    <submittedName>
        <fullName evidence="6">Secondary metabolism biosynthetic enzyme</fullName>
    </submittedName>
</protein>
<dbReference type="PROSITE" id="PS00436">
    <property type="entry name" value="PEROXIDASE_2"/>
    <property type="match status" value="1"/>
</dbReference>
<comment type="similarity">
    <text evidence="2">Belongs to the class-II pyridoxal-phosphate-dependent aminotransferase family. BioF subfamily.</text>
</comment>
<reference evidence="6" key="1">
    <citation type="journal article" date="2020" name="bioRxiv">
        <title>Whole genome comparisons of ergot fungi reveals the divergence and evolution of species within the genus Claviceps are the result of varying mechanisms driving genome evolution and host range expansion.</title>
        <authorList>
            <person name="Wyka S.A."/>
            <person name="Mondo S.J."/>
            <person name="Liu M."/>
            <person name="Dettman J."/>
            <person name="Nalam V."/>
            <person name="Broders K.D."/>
        </authorList>
    </citation>
    <scope>NUCLEOTIDE SEQUENCE</scope>
    <source>
        <strain evidence="6">CCC 489</strain>
    </source>
</reference>
<dbReference type="InterPro" id="IPR050087">
    <property type="entry name" value="AON_synthase_class-II"/>
</dbReference>
<dbReference type="InterPro" id="IPR004839">
    <property type="entry name" value="Aminotransferase_I/II_large"/>
</dbReference>
<dbReference type="AlphaFoldDB" id="A0A8K0NID2"/>
<dbReference type="InterPro" id="IPR019794">
    <property type="entry name" value="Peroxidases_AS"/>
</dbReference>
<evidence type="ECO:0000256" key="4">
    <source>
        <dbReference type="ARBA" id="ARBA00022898"/>
    </source>
</evidence>
<gene>
    <name evidence="6" type="ORF">E4U42_002777</name>
</gene>
<dbReference type="InterPro" id="IPR015422">
    <property type="entry name" value="PyrdxlP-dep_Trfase_small"/>
</dbReference>
<evidence type="ECO:0000313" key="6">
    <source>
        <dbReference type="EMBL" id="KAG5926958.1"/>
    </source>
</evidence>
<dbReference type="GO" id="GO:0004601">
    <property type="term" value="F:peroxidase activity"/>
    <property type="evidence" value="ECO:0007669"/>
    <property type="project" value="InterPro"/>
</dbReference>
<dbReference type="GO" id="GO:0016740">
    <property type="term" value="F:transferase activity"/>
    <property type="evidence" value="ECO:0007669"/>
    <property type="project" value="UniProtKB-KW"/>
</dbReference>
<feature type="domain" description="Aminotransferase class I/classII large" evidence="5">
    <location>
        <begin position="61"/>
        <end position="434"/>
    </location>
</feature>
<proteinExistence type="inferred from homology"/>
<dbReference type="GO" id="GO:0030170">
    <property type="term" value="F:pyridoxal phosphate binding"/>
    <property type="evidence" value="ECO:0007669"/>
    <property type="project" value="InterPro"/>
</dbReference>
<accession>A0A8K0NID2</accession>
<dbReference type="SUPFAM" id="SSF53383">
    <property type="entry name" value="PLP-dependent transferases"/>
    <property type="match status" value="1"/>
</dbReference>
<comment type="caution">
    <text evidence="6">The sequence shown here is derived from an EMBL/GenBank/DDBJ whole genome shotgun (WGS) entry which is preliminary data.</text>
</comment>
<dbReference type="InterPro" id="IPR015424">
    <property type="entry name" value="PyrdxlP-dep_Trfase"/>
</dbReference>
<evidence type="ECO:0000256" key="2">
    <source>
        <dbReference type="ARBA" id="ARBA00010008"/>
    </source>
</evidence>
<dbReference type="Proteomes" id="UP000811619">
    <property type="component" value="Unassembled WGS sequence"/>
</dbReference>
<dbReference type="Gene3D" id="3.40.640.10">
    <property type="entry name" value="Type I PLP-dependent aspartate aminotransferase-like (Major domain)"/>
    <property type="match status" value="1"/>
</dbReference>
<dbReference type="InterPro" id="IPR015421">
    <property type="entry name" value="PyrdxlP-dep_Trfase_major"/>
</dbReference>
<dbReference type="Pfam" id="PF00155">
    <property type="entry name" value="Aminotran_1_2"/>
    <property type="match status" value="1"/>
</dbReference>
<comment type="cofactor">
    <cofactor evidence="1">
        <name>pyridoxal 5'-phosphate</name>
        <dbReference type="ChEBI" id="CHEBI:597326"/>
    </cofactor>
</comment>
<evidence type="ECO:0000259" key="5">
    <source>
        <dbReference type="Pfam" id="PF00155"/>
    </source>
</evidence>
<name>A0A8K0NID2_9HYPO</name>
<evidence type="ECO:0000313" key="7">
    <source>
        <dbReference type="Proteomes" id="UP000811619"/>
    </source>
</evidence>
<keyword evidence="3" id="KW-0808">Transferase</keyword>
<organism evidence="6 7">
    <name type="scientific">Claviceps africana</name>
    <dbReference type="NCBI Taxonomy" id="83212"/>
    <lineage>
        <taxon>Eukaryota</taxon>
        <taxon>Fungi</taxon>
        <taxon>Dikarya</taxon>
        <taxon>Ascomycota</taxon>
        <taxon>Pezizomycotina</taxon>
        <taxon>Sordariomycetes</taxon>
        <taxon>Hypocreomycetidae</taxon>
        <taxon>Hypocreales</taxon>
        <taxon>Clavicipitaceae</taxon>
        <taxon>Claviceps</taxon>
    </lineage>
</organism>